<evidence type="ECO:0000313" key="1">
    <source>
        <dbReference type="EMBL" id="KAG0431048.1"/>
    </source>
</evidence>
<dbReference type="Proteomes" id="UP000805193">
    <property type="component" value="Unassembled WGS sequence"/>
</dbReference>
<reference evidence="1 2" key="1">
    <citation type="journal article" date="2020" name="Cell">
        <title>Large-Scale Comparative Analyses of Tick Genomes Elucidate Their Genetic Diversity and Vector Capacities.</title>
        <authorList>
            <consortium name="Tick Genome and Microbiome Consortium (TIGMIC)"/>
            <person name="Jia N."/>
            <person name="Wang J."/>
            <person name="Shi W."/>
            <person name="Du L."/>
            <person name="Sun Y."/>
            <person name="Zhan W."/>
            <person name="Jiang J.F."/>
            <person name="Wang Q."/>
            <person name="Zhang B."/>
            <person name="Ji P."/>
            <person name="Bell-Sakyi L."/>
            <person name="Cui X.M."/>
            <person name="Yuan T.T."/>
            <person name="Jiang B.G."/>
            <person name="Yang W.F."/>
            <person name="Lam T.T."/>
            <person name="Chang Q.C."/>
            <person name="Ding S.J."/>
            <person name="Wang X.J."/>
            <person name="Zhu J.G."/>
            <person name="Ruan X.D."/>
            <person name="Zhao L."/>
            <person name="Wei J.T."/>
            <person name="Ye R.Z."/>
            <person name="Que T.C."/>
            <person name="Du C.H."/>
            <person name="Zhou Y.H."/>
            <person name="Cheng J.X."/>
            <person name="Dai P.F."/>
            <person name="Guo W.B."/>
            <person name="Han X.H."/>
            <person name="Huang E.J."/>
            <person name="Li L.F."/>
            <person name="Wei W."/>
            <person name="Gao Y.C."/>
            <person name="Liu J.Z."/>
            <person name="Shao H.Z."/>
            <person name="Wang X."/>
            <person name="Wang C.C."/>
            <person name="Yang T.C."/>
            <person name="Huo Q.B."/>
            <person name="Li W."/>
            <person name="Chen H.Y."/>
            <person name="Chen S.E."/>
            <person name="Zhou L.G."/>
            <person name="Ni X.B."/>
            <person name="Tian J.H."/>
            <person name="Sheng Y."/>
            <person name="Liu T."/>
            <person name="Pan Y.S."/>
            <person name="Xia L.Y."/>
            <person name="Li J."/>
            <person name="Zhao F."/>
            <person name="Cao W.C."/>
        </authorList>
    </citation>
    <scope>NUCLEOTIDE SEQUENCE [LARGE SCALE GENOMIC DNA]</scope>
    <source>
        <strain evidence="1">Iper-2018</strain>
    </source>
</reference>
<gene>
    <name evidence="1" type="ORF">HPB47_022144</name>
</gene>
<comment type="caution">
    <text evidence="1">The sequence shown here is derived from an EMBL/GenBank/DDBJ whole genome shotgun (WGS) entry which is preliminary data.</text>
</comment>
<protein>
    <submittedName>
        <fullName evidence="1">Uncharacterized protein</fullName>
    </submittedName>
</protein>
<organism evidence="1 2">
    <name type="scientific">Ixodes persulcatus</name>
    <name type="common">Taiga tick</name>
    <dbReference type="NCBI Taxonomy" id="34615"/>
    <lineage>
        <taxon>Eukaryota</taxon>
        <taxon>Metazoa</taxon>
        <taxon>Ecdysozoa</taxon>
        <taxon>Arthropoda</taxon>
        <taxon>Chelicerata</taxon>
        <taxon>Arachnida</taxon>
        <taxon>Acari</taxon>
        <taxon>Parasitiformes</taxon>
        <taxon>Ixodida</taxon>
        <taxon>Ixodoidea</taxon>
        <taxon>Ixodidae</taxon>
        <taxon>Ixodinae</taxon>
        <taxon>Ixodes</taxon>
    </lineage>
</organism>
<dbReference type="EMBL" id="JABSTQ010009263">
    <property type="protein sequence ID" value="KAG0431048.1"/>
    <property type="molecule type" value="Genomic_DNA"/>
</dbReference>
<accession>A0AC60QDX3</accession>
<evidence type="ECO:0000313" key="2">
    <source>
        <dbReference type="Proteomes" id="UP000805193"/>
    </source>
</evidence>
<sequence length="450" mass="50828">MATDPDHPATPHSCNPNEDADAASVLSRRFMYEVSTDVRQSRKRPREAFDEAVSSVHERFHEYEGDVQRVIQANLNSGYGFASKRRALSRNRHHNSLKGNTIDAILPELRITKDSRPFLQLECKTEGRRLLLFYAEKDLEALVNVDYILGDGNFKYNPTEFHNPGQLYTLHAVVKGEAHPVVYALMQSLDVQAYEVLFGALKASIISKYGHAGTLETSTTWLFDYESAAIQAVTNTFQTAMGPPKVRGCAFHFAKALNKKRDELGLRTLCRDDVDVNEFFIRLRHLPFVPDDFRLQFAGDLLAARPHQPPLHAARLEQLVRYFTNFWLSNNIVKEIWGQFGNRGPRTTNMVEGWHNGLHSRLGSRHPDLAEFIQFLQVSQHAAQNRLQALLLDPLAVAKPTTSAVVNRNLLLHAEMDTFASFIGSQAPTYQDVVNYLDRIASFGVLPEAS</sequence>
<keyword evidence="2" id="KW-1185">Reference proteome</keyword>
<name>A0AC60QDX3_IXOPE</name>
<proteinExistence type="predicted"/>